<evidence type="ECO:0000313" key="5">
    <source>
        <dbReference type="EMBL" id="MBB3841232.1"/>
    </source>
</evidence>
<dbReference type="InterPro" id="IPR050179">
    <property type="entry name" value="Trans_hexapeptide_repeat"/>
</dbReference>
<dbReference type="EMBL" id="JACIBY010000015">
    <property type="protein sequence ID" value="MBB3841232.1"/>
    <property type="molecule type" value="Genomic_DNA"/>
</dbReference>
<feature type="site" description="Increases basicity of active site His" evidence="2">
    <location>
        <position position="126"/>
    </location>
</feature>
<dbReference type="InterPro" id="IPR001451">
    <property type="entry name" value="Hexapep"/>
</dbReference>
<protein>
    <submittedName>
        <fullName evidence="5">Sugar O-acyltransferase (Sialic acid O-acetyltransferase NeuD family)</fullName>
    </submittedName>
</protein>
<evidence type="ECO:0000256" key="3">
    <source>
        <dbReference type="PIRSR" id="PIRSR620019-2"/>
    </source>
</evidence>
<dbReference type="PANTHER" id="PTHR43300">
    <property type="entry name" value="ACETYLTRANSFERASE"/>
    <property type="match status" value="1"/>
</dbReference>
<dbReference type="AlphaFoldDB" id="A0A7W6ET50"/>
<dbReference type="PANTHER" id="PTHR43300:SF7">
    <property type="entry name" value="UDP-N-ACETYLBACILLOSAMINE N-ACETYLTRANSFERASE"/>
    <property type="match status" value="1"/>
</dbReference>
<dbReference type="Proteomes" id="UP000541352">
    <property type="component" value="Unassembled WGS sequence"/>
</dbReference>
<dbReference type="RefSeq" id="WP_183978758.1">
    <property type="nucleotide sequence ID" value="NZ_JACIBY010000015.1"/>
</dbReference>
<comment type="similarity">
    <text evidence="1">Belongs to the transferase hexapeptide repeat family.</text>
</comment>
<reference evidence="5 6" key="1">
    <citation type="submission" date="2020-08" db="EMBL/GenBank/DDBJ databases">
        <title>Genomic Encyclopedia of Type Strains, Phase IV (KMG-IV): sequencing the most valuable type-strain genomes for metagenomic binning, comparative biology and taxonomic classification.</title>
        <authorList>
            <person name="Goeker M."/>
        </authorList>
    </citation>
    <scope>NUCLEOTIDE SEQUENCE [LARGE SCALE GENOMIC DNA]</scope>
    <source>
        <strain evidence="5 6">DSM 17976</strain>
    </source>
</reference>
<dbReference type="InterPro" id="IPR011004">
    <property type="entry name" value="Trimer_LpxA-like_sf"/>
</dbReference>
<keyword evidence="6" id="KW-1185">Reference proteome</keyword>
<dbReference type="CDD" id="cd03360">
    <property type="entry name" value="LbH_AT_putative"/>
    <property type="match status" value="1"/>
</dbReference>
<dbReference type="NCBIfam" id="TIGR03570">
    <property type="entry name" value="NeuD_NnaD"/>
    <property type="match status" value="1"/>
</dbReference>
<evidence type="ECO:0000313" key="6">
    <source>
        <dbReference type="Proteomes" id="UP000541352"/>
    </source>
</evidence>
<proteinExistence type="inferred from homology"/>
<feature type="binding site" evidence="3">
    <location>
        <begin position="7"/>
        <end position="9"/>
    </location>
    <ligand>
        <name>substrate</name>
    </ligand>
</feature>
<dbReference type="InterPro" id="IPR041561">
    <property type="entry name" value="PglD_N"/>
</dbReference>
<gene>
    <name evidence="5" type="ORF">FHS57_005254</name>
</gene>
<keyword evidence="5" id="KW-0808">Transferase</keyword>
<evidence type="ECO:0000256" key="1">
    <source>
        <dbReference type="ARBA" id="ARBA00007274"/>
    </source>
</evidence>
<organism evidence="5 6">
    <name type="scientific">Runella defluvii</name>
    <dbReference type="NCBI Taxonomy" id="370973"/>
    <lineage>
        <taxon>Bacteria</taxon>
        <taxon>Pseudomonadati</taxon>
        <taxon>Bacteroidota</taxon>
        <taxon>Cytophagia</taxon>
        <taxon>Cytophagales</taxon>
        <taxon>Spirosomataceae</taxon>
        <taxon>Runella</taxon>
    </lineage>
</organism>
<accession>A0A7W6ET50</accession>
<feature type="binding site" evidence="3">
    <location>
        <position position="134"/>
    </location>
    <ligand>
        <name>acetyl-CoA</name>
        <dbReference type="ChEBI" id="CHEBI:57288"/>
    </ligand>
</feature>
<dbReference type="Gene3D" id="3.40.50.20">
    <property type="match status" value="1"/>
</dbReference>
<comment type="caution">
    <text evidence="5">The sequence shown here is derived from an EMBL/GenBank/DDBJ whole genome shotgun (WGS) entry which is preliminary data.</text>
</comment>
<evidence type="ECO:0000259" key="4">
    <source>
        <dbReference type="Pfam" id="PF17836"/>
    </source>
</evidence>
<keyword evidence="5" id="KW-0012">Acyltransferase</keyword>
<name>A0A7W6ET50_9BACT</name>
<sequence length="199" mass="21087">MLLYGASGHAKVIISCLRAQNVAINAIFDDDLSKNELWGIPVVGTYRAQQSPSLPLIISIGYNAIRKKVASTIQHRFGKVAHPTAIIDESVVWDEGTVIFHNTVIQADAYIGKHVIVNTAASIDHDCSIGDFVHIAPKATLCGNVRVGESTLIGAGTVVAPNLTIGKNCMIAAGSVITKNIPDNAIVRGNPARVIKIST</sequence>
<feature type="domain" description="PglD N-terminal" evidence="4">
    <location>
        <begin position="2"/>
        <end position="72"/>
    </location>
</feature>
<dbReference type="SUPFAM" id="SSF51161">
    <property type="entry name" value="Trimeric LpxA-like enzymes"/>
    <property type="match status" value="1"/>
</dbReference>
<dbReference type="Pfam" id="PF00132">
    <property type="entry name" value="Hexapep"/>
    <property type="match status" value="1"/>
</dbReference>
<feature type="binding site" evidence="3">
    <location>
        <position position="61"/>
    </location>
    <ligand>
        <name>substrate</name>
    </ligand>
</feature>
<feature type="active site" description="Proton acceptor" evidence="2">
    <location>
        <position position="125"/>
    </location>
</feature>
<dbReference type="Gene3D" id="2.160.10.10">
    <property type="entry name" value="Hexapeptide repeat proteins"/>
    <property type="match status" value="1"/>
</dbReference>
<evidence type="ECO:0000256" key="2">
    <source>
        <dbReference type="PIRSR" id="PIRSR620019-1"/>
    </source>
</evidence>
<dbReference type="Pfam" id="PF17836">
    <property type="entry name" value="PglD_N"/>
    <property type="match status" value="1"/>
</dbReference>
<dbReference type="InterPro" id="IPR020019">
    <property type="entry name" value="AcTrfase_PglD-like"/>
</dbReference>
<dbReference type="GO" id="GO:0016746">
    <property type="term" value="F:acyltransferase activity"/>
    <property type="evidence" value="ECO:0007669"/>
    <property type="project" value="UniProtKB-KW"/>
</dbReference>